<protein>
    <submittedName>
        <fullName evidence="3">N-hydroxyarylamine O-acetyltransferase</fullName>
    </submittedName>
</protein>
<dbReference type="Pfam" id="PF00797">
    <property type="entry name" value="Acetyltransf_2"/>
    <property type="match status" value="1"/>
</dbReference>
<evidence type="ECO:0000256" key="1">
    <source>
        <dbReference type="ARBA" id="ARBA00006547"/>
    </source>
</evidence>
<gene>
    <name evidence="3" type="ORF">LX16_0478</name>
</gene>
<dbReference type="InterPro" id="IPR001447">
    <property type="entry name" value="Arylamine_N-AcTrfase"/>
</dbReference>
<dbReference type="RefSeq" id="WP_147132416.1">
    <property type="nucleotide sequence ID" value="NZ_BAABIJ010000001.1"/>
</dbReference>
<dbReference type="OrthoDB" id="7181050at2"/>
<dbReference type="Gene3D" id="3.30.2140.10">
    <property type="entry name" value="Arylamine N-acetyltransferase"/>
    <property type="match status" value="1"/>
</dbReference>
<evidence type="ECO:0000313" key="3">
    <source>
        <dbReference type="EMBL" id="TWJ14788.1"/>
    </source>
</evidence>
<keyword evidence="4" id="KW-1185">Reference proteome</keyword>
<dbReference type="InterPro" id="IPR038765">
    <property type="entry name" value="Papain-like_cys_pep_sf"/>
</dbReference>
<proteinExistence type="inferred from homology"/>
<accession>A0A562VAB3</accession>
<sequence>MTDVNHPPRGVAALHPGLAGGAADPVRYLARTGHPEPARADTATLRSLQAAHMSAIPFENLAIPLGAGVDVDPAAITAKLVDRRRGGYCYEHNLLFGGVLERLGYKVSLLGARVRMGSEKVRPVSHAALLVEVDGEPLLTDVGFGADGLRAPMPLRDGEVVEQDGWRYRLDHVDGEWLLSSWRPEGWLTLYGFSHRPQYPVDYEVYNHYTATHPSSVFVGRLVAQRSTPSTRYSLVNTTFATVNPRFERSEEQVAPDRIPGLLREVFGIELDDEESAVLVGVAERLAAARPEVVDQA</sequence>
<dbReference type="Proteomes" id="UP000321617">
    <property type="component" value="Unassembled WGS sequence"/>
</dbReference>
<dbReference type="AlphaFoldDB" id="A0A562VAB3"/>
<comment type="caution">
    <text evidence="3">The sequence shown here is derived from an EMBL/GenBank/DDBJ whole genome shotgun (WGS) entry which is preliminary data.</text>
</comment>
<dbReference type="SUPFAM" id="SSF54001">
    <property type="entry name" value="Cysteine proteinases"/>
    <property type="match status" value="1"/>
</dbReference>
<organism evidence="3 4">
    <name type="scientific">Stackebrandtia albiflava</name>
    <dbReference type="NCBI Taxonomy" id="406432"/>
    <lineage>
        <taxon>Bacteria</taxon>
        <taxon>Bacillati</taxon>
        <taxon>Actinomycetota</taxon>
        <taxon>Actinomycetes</taxon>
        <taxon>Glycomycetales</taxon>
        <taxon>Glycomycetaceae</taxon>
        <taxon>Stackebrandtia</taxon>
    </lineage>
</organism>
<keyword evidence="3" id="KW-0808">Transferase</keyword>
<reference evidence="3 4" key="1">
    <citation type="journal article" date="2013" name="Stand. Genomic Sci.">
        <title>Genomic Encyclopedia of Type Strains, Phase I: The one thousand microbial genomes (KMG-I) project.</title>
        <authorList>
            <person name="Kyrpides N.C."/>
            <person name="Woyke T."/>
            <person name="Eisen J.A."/>
            <person name="Garrity G."/>
            <person name="Lilburn T.G."/>
            <person name="Beck B.J."/>
            <person name="Whitman W.B."/>
            <person name="Hugenholtz P."/>
            <person name="Klenk H.P."/>
        </authorList>
    </citation>
    <scope>NUCLEOTIDE SEQUENCE [LARGE SCALE GENOMIC DNA]</scope>
    <source>
        <strain evidence="3 4">DSM 45044</strain>
    </source>
</reference>
<evidence type="ECO:0000256" key="2">
    <source>
        <dbReference type="RuleBase" id="RU003452"/>
    </source>
</evidence>
<comment type="similarity">
    <text evidence="1 2">Belongs to the arylamine N-acetyltransferase family.</text>
</comment>
<evidence type="ECO:0000313" key="4">
    <source>
        <dbReference type="Proteomes" id="UP000321617"/>
    </source>
</evidence>
<dbReference type="GO" id="GO:0016407">
    <property type="term" value="F:acetyltransferase activity"/>
    <property type="evidence" value="ECO:0007669"/>
    <property type="project" value="InterPro"/>
</dbReference>
<dbReference type="PRINTS" id="PR01543">
    <property type="entry name" value="ANATRNSFRASE"/>
</dbReference>
<dbReference type="Gene3D" id="2.40.128.150">
    <property type="entry name" value="Cysteine proteinases"/>
    <property type="match status" value="1"/>
</dbReference>
<dbReference type="PANTHER" id="PTHR11786">
    <property type="entry name" value="N-HYDROXYARYLAMINE O-ACETYLTRANSFERASE"/>
    <property type="match status" value="1"/>
</dbReference>
<name>A0A562VAB3_9ACTN</name>
<dbReference type="EMBL" id="VLLL01000005">
    <property type="protein sequence ID" value="TWJ14788.1"/>
    <property type="molecule type" value="Genomic_DNA"/>
</dbReference>
<dbReference type="PANTHER" id="PTHR11786:SF0">
    <property type="entry name" value="ARYLAMINE N-ACETYLTRANSFERASE 4-RELATED"/>
    <property type="match status" value="1"/>
</dbReference>